<feature type="compositionally biased region" description="Basic and acidic residues" evidence="20">
    <location>
        <begin position="199"/>
        <end position="211"/>
    </location>
</feature>
<keyword evidence="15" id="KW-0539">Nucleus</keyword>
<evidence type="ECO:0000256" key="19">
    <source>
        <dbReference type="PROSITE-ProRule" id="PRU00042"/>
    </source>
</evidence>
<evidence type="ECO:0000256" key="13">
    <source>
        <dbReference type="ARBA" id="ARBA00022833"/>
    </source>
</evidence>
<dbReference type="Gene3D" id="3.90.70.130">
    <property type="match status" value="1"/>
</dbReference>
<dbReference type="InterPro" id="IPR012462">
    <property type="entry name" value="UFSP1/2_DUB_cat"/>
</dbReference>
<dbReference type="SMART" id="SM00355">
    <property type="entry name" value="ZnF_C2H2"/>
    <property type="match status" value="5"/>
</dbReference>
<name>A0A8W8J5W2_MAGGI</name>
<feature type="compositionally biased region" description="Polar residues" evidence="20">
    <location>
        <begin position="136"/>
        <end position="146"/>
    </location>
</feature>
<feature type="region of interest" description="Disordered" evidence="20">
    <location>
        <begin position="93"/>
        <end position="211"/>
    </location>
</feature>
<dbReference type="PANTHER" id="PTHR48153:SF4">
    <property type="entry name" value="UBIQUITIN CARBOXYL-TERMINAL HYDROLASE MUG105"/>
    <property type="match status" value="1"/>
</dbReference>
<comment type="function">
    <text evidence="18">Deubiquitinase with endodeubiquitinase activity that specifically interacts with and cleaves 'Lys-63'-linked long polyubiquitin chains. Shows only weak activity against 'Lys-11' and 'Lys-48'-linked chains. Plays an important role in genome stability pathways, functioning to prevent spontaneous DNA damage and also promote cellular survival in response to exogenous DNA damage. Modulates the ubiquitination status of replication protein A (RPA) complex proteins in response to replication stress.</text>
</comment>
<keyword evidence="9" id="KW-0479">Metal-binding</keyword>
<evidence type="ECO:0000256" key="1">
    <source>
        <dbReference type="ARBA" id="ARBA00000707"/>
    </source>
</evidence>
<evidence type="ECO:0000256" key="8">
    <source>
        <dbReference type="ARBA" id="ARBA00022490"/>
    </source>
</evidence>
<dbReference type="GO" id="GO:0008270">
    <property type="term" value="F:zinc ion binding"/>
    <property type="evidence" value="ECO:0007669"/>
    <property type="project" value="UniProtKB-KW"/>
</dbReference>
<keyword evidence="11 19" id="KW-0863">Zinc-finger</keyword>
<dbReference type="FunFam" id="3.90.70.130:FF:000002">
    <property type="entry name" value="Zinc finger containing ubiquitin peptidase 1"/>
    <property type="match status" value="1"/>
</dbReference>
<dbReference type="Pfam" id="PF07910">
    <property type="entry name" value="Peptidase_C78"/>
    <property type="match status" value="1"/>
</dbReference>
<dbReference type="PROSITE" id="PS50157">
    <property type="entry name" value="ZINC_FINGER_C2H2_2"/>
    <property type="match status" value="1"/>
</dbReference>
<evidence type="ECO:0000313" key="22">
    <source>
        <dbReference type="EnsemblMetazoa" id="G17379.1:cds"/>
    </source>
</evidence>
<sequence length="804" mass="89913">MKSVDLRFSEHLKEHQMAEGGIALKKEGVYLEDDAKFPCLICGEKGLTQNEMRVHIMMAHVERDISCPFCDLSGITSNEMNLHINSVHLAEENTTAQSSKSSTLSDSLESEVPLSQTSTAADTHSKHQGKVEAASDNAQTVKSPKGTNKPKDEDFDEVSHDKAFLQTEDTAGGSGGSHKKSCNLHSKDNSSQTSSNGEHGAKSSETLDKKRLFLDVNQPKEEVGVLRMTQGFNNSHDNTSREAAIGGEAMSTRTSFQGVQRNRLLAMPDINDNVEPDINSNIPGEFPCPMCQFSTISEADIQTHVNREHLDILSPCKGGDYEMVDDDSVPRCPLCGAAMESVDELQIHVNTSHTDILSPDQPMEMQEKLFSPMKRDSRNVKPIRNEKTSIARSASSDNVKPIRGKKTSIARSASSEKNNKEEDWEMAACSSSWNGNERWHDTYNCPVCDQEFDDAAILEIHVNGHFSANNTPVVDNDFALAQELGKSEHEDQEQKQFEALQAMYGMKGNSSYKKQYEKTLENSFTRGELSITEYHLRKQSMKTRDLAGTDDGHSCTKGVMERLATYYGTKPPNIASVYLASHVDHYSASYGDRGWGCGYRNFQMLLSSLAANPTYSKVLFNGKPMIPSIPKIQQLIEAAWAKGFDQQGREQLGNKVTNTTKWIGATEIAATLYSLKVRCQLLDFHKPSGPQGTHPRLFEWIKAYFEKREPYKLPIYLQHHGHSRTVVGIEEMREGGFRLLIFDPSTPRKQMQQYHGVVNGGNLRTIRRTLYGLKAKQYQLVAVTGVLTDQQYEEYKVLRSQRID</sequence>
<organism evidence="22 23">
    <name type="scientific">Magallana gigas</name>
    <name type="common">Pacific oyster</name>
    <name type="synonym">Crassostrea gigas</name>
    <dbReference type="NCBI Taxonomy" id="29159"/>
    <lineage>
        <taxon>Eukaryota</taxon>
        <taxon>Metazoa</taxon>
        <taxon>Spiralia</taxon>
        <taxon>Lophotrochozoa</taxon>
        <taxon>Mollusca</taxon>
        <taxon>Bivalvia</taxon>
        <taxon>Autobranchia</taxon>
        <taxon>Pteriomorphia</taxon>
        <taxon>Ostreida</taxon>
        <taxon>Ostreoidea</taxon>
        <taxon>Ostreidae</taxon>
        <taxon>Magallana</taxon>
    </lineage>
</organism>
<comment type="subunit">
    <text evidence="5">Interacts with RPA1 and RPA2.</text>
</comment>
<keyword evidence="12" id="KW-0378">Hydrolase</keyword>
<feature type="domain" description="C2H2-type" evidence="21">
    <location>
        <begin position="443"/>
        <end position="470"/>
    </location>
</feature>
<evidence type="ECO:0000256" key="6">
    <source>
        <dbReference type="ARBA" id="ARBA00012759"/>
    </source>
</evidence>
<feature type="compositionally biased region" description="Basic and acidic residues" evidence="20">
    <location>
        <begin position="149"/>
        <end position="163"/>
    </location>
</feature>
<dbReference type="InterPro" id="IPR013087">
    <property type="entry name" value="Znf_C2H2_type"/>
</dbReference>
<evidence type="ECO:0000256" key="11">
    <source>
        <dbReference type="ARBA" id="ARBA00022771"/>
    </source>
</evidence>
<evidence type="ECO:0000256" key="7">
    <source>
        <dbReference type="ARBA" id="ARBA00021993"/>
    </source>
</evidence>
<keyword evidence="8" id="KW-0963">Cytoplasm</keyword>
<dbReference type="GO" id="GO:0005634">
    <property type="term" value="C:nucleus"/>
    <property type="evidence" value="ECO:0007669"/>
    <property type="project" value="UniProtKB-SubCell"/>
</dbReference>
<dbReference type="Proteomes" id="UP000005408">
    <property type="component" value="Unassembled WGS sequence"/>
</dbReference>
<proteinExistence type="inferred from homology"/>
<evidence type="ECO:0000256" key="3">
    <source>
        <dbReference type="ARBA" id="ARBA00004496"/>
    </source>
</evidence>
<dbReference type="GO" id="GO:0004843">
    <property type="term" value="F:cysteine-type deubiquitinase activity"/>
    <property type="evidence" value="ECO:0007669"/>
    <property type="project" value="UniProtKB-EC"/>
</dbReference>
<comment type="catalytic activity">
    <reaction evidence="1">
        <text>Thiol-dependent hydrolysis of ester, thioester, amide, peptide and isopeptide bonds formed by the C-terminal Gly of ubiquitin (a 76-residue protein attached to proteins as an intracellular targeting signal).</text>
        <dbReference type="EC" id="3.4.19.12"/>
    </reaction>
</comment>
<evidence type="ECO:0000256" key="12">
    <source>
        <dbReference type="ARBA" id="ARBA00022801"/>
    </source>
</evidence>
<evidence type="ECO:0000313" key="23">
    <source>
        <dbReference type="Proteomes" id="UP000005408"/>
    </source>
</evidence>
<evidence type="ECO:0000256" key="5">
    <source>
        <dbReference type="ARBA" id="ARBA00011274"/>
    </source>
</evidence>
<reference evidence="22" key="1">
    <citation type="submission" date="2022-08" db="UniProtKB">
        <authorList>
            <consortium name="EnsemblMetazoa"/>
        </authorList>
    </citation>
    <scope>IDENTIFICATION</scope>
    <source>
        <strain evidence="22">05x7-T-G4-1.051#20</strain>
    </source>
</reference>
<accession>A0A8W8J5W2</accession>
<evidence type="ECO:0000256" key="9">
    <source>
        <dbReference type="ARBA" id="ARBA00022723"/>
    </source>
</evidence>
<dbReference type="GO" id="GO:0005737">
    <property type="term" value="C:cytoplasm"/>
    <property type="evidence" value="ECO:0007669"/>
    <property type="project" value="UniProtKB-SubCell"/>
</dbReference>
<dbReference type="PROSITE" id="PS00028">
    <property type="entry name" value="ZINC_FINGER_C2H2_1"/>
    <property type="match status" value="2"/>
</dbReference>
<evidence type="ECO:0000256" key="14">
    <source>
        <dbReference type="ARBA" id="ARBA00022990"/>
    </source>
</evidence>
<evidence type="ECO:0000256" key="16">
    <source>
        <dbReference type="ARBA" id="ARBA00029662"/>
    </source>
</evidence>
<feature type="compositionally biased region" description="Low complexity" evidence="20">
    <location>
        <begin position="98"/>
        <end position="111"/>
    </location>
</feature>
<comment type="subcellular location">
    <subcellularLocation>
        <location evidence="3">Cytoplasm</location>
    </subcellularLocation>
    <subcellularLocation>
        <location evidence="2">Nucleus</location>
    </subcellularLocation>
</comment>
<dbReference type="AlphaFoldDB" id="A0A8W8J5W2"/>
<feature type="region of interest" description="Disordered" evidence="20">
    <location>
        <begin position="391"/>
        <end position="419"/>
    </location>
</feature>
<keyword evidence="13" id="KW-0862">Zinc</keyword>
<evidence type="ECO:0000256" key="2">
    <source>
        <dbReference type="ARBA" id="ARBA00004123"/>
    </source>
</evidence>
<dbReference type="EC" id="3.4.19.12" evidence="6"/>
<evidence type="ECO:0000256" key="4">
    <source>
        <dbReference type="ARBA" id="ARBA00010469"/>
    </source>
</evidence>
<protein>
    <recommendedName>
        <fullName evidence="7">Zinc finger-containing ubiquitin peptidase 1</fullName>
        <ecNumber evidence="6">3.4.19.12</ecNumber>
    </recommendedName>
    <alternativeName>
        <fullName evidence="17">Lys-63-specific deubiquitinase ZUFSP</fullName>
    </alternativeName>
    <alternativeName>
        <fullName evidence="16">Zinc finger with UFM1-specific peptidase domain protein</fullName>
    </alternativeName>
</protein>
<evidence type="ECO:0000256" key="17">
    <source>
        <dbReference type="ARBA" id="ARBA00031481"/>
    </source>
</evidence>
<dbReference type="Gene3D" id="3.30.160.60">
    <property type="entry name" value="Classic Zinc Finger"/>
    <property type="match status" value="2"/>
</dbReference>
<dbReference type="GO" id="GO:0071567">
    <property type="term" value="F:deUFMylase activity"/>
    <property type="evidence" value="ECO:0007669"/>
    <property type="project" value="UniProtKB-ARBA"/>
</dbReference>
<evidence type="ECO:0000256" key="20">
    <source>
        <dbReference type="SAM" id="MobiDB-lite"/>
    </source>
</evidence>
<dbReference type="EnsemblMetazoa" id="G17379.1">
    <property type="protein sequence ID" value="G17379.1:cds"/>
    <property type="gene ID" value="G17379"/>
</dbReference>
<dbReference type="PANTHER" id="PTHR48153">
    <property type="entry name" value="UFM1-SPECIFIC PROTEASE 2"/>
    <property type="match status" value="1"/>
</dbReference>
<feature type="compositionally biased region" description="Polar residues" evidence="20">
    <location>
        <begin position="113"/>
        <end position="122"/>
    </location>
</feature>
<comment type="similarity">
    <text evidence="4">Belongs to the peptidase C78 family. ZUFSP subfamily.</text>
</comment>
<evidence type="ECO:0000256" key="10">
    <source>
        <dbReference type="ARBA" id="ARBA00022737"/>
    </source>
</evidence>
<keyword evidence="14" id="KW-0007">Acetylation</keyword>
<evidence type="ECO:0000259" key="21">
    <source>
        <dbReference type="PROSITE" id="PS50157"/>
    </source>
</evidence>
<keyword evidence="23" id="KW-1185">Reference proteome</keyword>
<keyword evidence="10" id="KW-0677">Repeat</keyword>
<evidence type="ECO:0000256" key="15">
    <source>
        <dbReference type="ARBA" id="ARBA00023242"/>
    </source>
</evidence>
<evidence type="ECO:0000256" key="18">
    <source>
        <dbReference type="ARBA" id="ARBA00045669"/>
    </source>
</evidence>